<dbReference type="GO" id="GO:0009982">
    <property type="term" value="F:pseudouridine synthase activity"/>
    <property type="evidence" value="ECO:0007669"/>
    <property type="project" value="InterPro"/>
</dbReference>
<dbReference type="SUPFAM" id="SSF55120">
    <property type="entry name" value="Pseudouridine synthase"/>
    <property type="match status" value="1"/>
</dbReference>
<dbReference type="GO" id="GO:0000455">
    <property type="term" value="P:enzyme-directed rRNA pseudouridine synthesis"/>
    <property type="evidence" value="ECO:0007669"/>
    <property type="project" value="TreeGrafter"/>
</dbReference>
<dbReference type="Pfam" id="PF00849">
    <property type="entry name" value="PseudoU_synth_2"/>
    <property type="match status" value="1"/>
</dbReference>
<comment type="caution">
    <text evidence="3">The sequence shown here is derived from an EMBL/GenBank/DDBJ whole genome shotgun (WGS) entry which is preliminary data.</text>
</comment>
<dbReference type="CDD" id="cd02869">
    <property type="entry name" value="PseudoU_synth_RluA_like"/>
    <property type="match status" value="1"/>
</dbReference>
<gene>
    <name evidence="3" type="ORF">A3F95_02660</name>
</gene>
<dbReference type="InterPro" id="IPR050188">
    <property type="entry name" value="RluA_PseudoU_synthase"/>
</dbReference>
<reference evidence="3 4" key="1">
    <citation type="journal article" date="2016" name="Nat. Commun.">
        <title>Thousands of microbial genomes shed light on interconnected biogeochemical processes in an aquifer system.</title>
        <authorList>
            <person name="Anantharaman K."/>
            <person name="Brown C.T."/>
            <person name="Hug L.A."/>
            <person name="Sharon I."/>
            <person name="Castelle C.J."/>
            <person name="Probst A.J."/>
            <person name="Thomas B.C."/>
            <person name="Singh A."/>
            <person name="Wilkins M.J."/>
            <person name="Karaoz U."/>
            <person name="Brodie E.L."/>
            <person name="Williams K.H."/>
            <person name="Hubbard S.S."/>
            <person name="Banfield J.F."/>
        </authorList>
    </citation>
    <scope>NUCLEOTIDE SEQUENCE [LARGE SCALE GENOMIC DNA]</scope>
</reference>
<dbReference type="AlphaFoldDB" id="A0A1G2ELU8"/>
<evidence type="ECO:0000259" key="2">
    <source>
        <dbReference type="Pfam" id="PF00849"/>
    </source>
</evidence>
<dbReference type="InterPro" id="IPR020103">
    <property type="entry name" value="PsdUridine_synth_cat_dom_sf"/>
</dbReference>
<feature type="domain" description="Pseudouridine synthase RsuA/RluA-like" evidence="2">
    <location>
        <begin position="11"/>
        <end position="160"/>
    </location>
</feature>
<sequence>MDLKIIYEDENLFAIDKPAGIDVISLGKELARQYPELKKIERNGIIHRLDKDTSGVILTAKSNQSLIFFQKQLKNRLVEKRYIALVVGNVKNDNGVIETLIGRNPKDRKKQKVFLEGEPGGQGQRQARTDYKVIGRFKDYTLLEVSPKTGRKHQIRCHFSYIGHPIARDKVYGFKNHLCPVGLSRQFLHASYIKIKMPSGEIKEFKSELPEDLKKTISDNLRIKNQNEE</sequence>
<accession>A0A1G2ELU8</accession>
<dbReference type="GO" id="GO:0140098">
    <property type="term" value="F:catalytic activity, acting on RNA"/>
    <property type="evidence" value="ECO:0007669"/>
    <property type="project" value="UniProtKB-ARBA"/>
</dbReference>
<dbReference type="Proteomes" id="UP000179122">
    <property type="component" value="Unassembled WGS sequence"/>
</dbReference>
<dbReference type="InterPro" id="IPR006145">
    <property type="entry name" value="PsdUridine_synth_RsuA/RluA"/>
</dbReference>
<dbReference type="Gene3D" id="3.30.2350.10">
    <property type="entry name" value="Pseudouridine synthase"/>
    <property type="match status" value="1"/>
</dbReference>
<evidence type="ECO:0000256" key="1">
    <source>
        <dbReference type="ARBA" id="ARBA00010876"/>
    </source>
</evidence>
<evidence type="ECO:0000313" key="4">
    <source>
        <dbReference type="Proteomes" id="UP000179122"/>
    </source>
</evidence>
<dbReference type="GO" id="GO:0003723">
    <property type="term" value="F:RNA binding"/>
    <property type="evidence" value="ECO:0007669"/>
    <property type="project" value="InterPro"/>
</dbReference>
<comment type="similarity">
    <text evidence="1">Belongs to the pseudouridine synthase RluA family.</text>
</comment>
<proteinExistence type="inferred from homology"/>
<name>A0A1G2ELU8_9BACT</name>
<protein>
    <recommendedName>
        <fullName evidence="2">Pseudouridine synthase RsuA/RluA-like domain-containing protein</fullName>
    </recommendedName>
</protein>
<dbReference type="PANTHER" id="PTHR21600">
    <property type="entry name" value="MITOCHONDRIAL RNA PSEUDOURIDINE SYNTHASE"/>
    <property type="match status" value="1"/>
</dbReference>
<dbReference type="EMBL" id="MHML01000018">
    <property type="protein sequence ID" value="OGZ26763.1"/>
    <property type="molecule type" value="Genomic_DNA"/>
</dbReference>
<dbReference type="PANTHER" id="PTHR21600:SF44">
    <property type="entry name" value="RIBOSOMAL LARGE SUBUNIT PSEUDOURIDINE SYNTHASE D"/>
    <property type="match status" value="1"/>
</dbReference>
<organism evidence="3 4">
    <name type="scientific">Candidatus Nealsonbacteria bacterium RIFCSPLOWO2_12_FULL_39_31</name>
    <dbReference type="NCBI Taxonomy" id="1801676"/>
    <lineage>
        <taxon>Bacteria</taxon>
        <taxon>Candidatus Nealsoniibacteriota</taxon>
    </lineage>
</organism>
<evidence type="ECO:0000313" key="3">
    <source>
        <dbReference type="EMBL" id="OGZ26763.1"/>
    </source>
</evidence>